<dbReference type="Proteomes" id="UP000030755">
    <property type="component" value="Unassembled WGS sequence"/>
</dbReference>
<keyword evidence="3" id="KW-1185">Reference proteome</keyword>
<evidence type="ECO:0000313" key="3">
    <source>
        <dbReference type="Proteomes" id="UP000030755"/>
    </source>
</evidence>
<sequence>MFSLRNFLTTCVFFAALTLAMNRRAGYNLELNRAALIVNPRDPNPAALTVTNLSTLLYNLQAMVLIPPGTPSARYLVAKNSFDRLLAIAHSTISDKWAELERSGTGKEYTNRQNKARNALIFQNSFRVISNLVLFGDDEVLTLAAQKGVVSLAVAVLREIVNKVSKKLSEGDRDFAYKELVVNSDFHHAVKMLLTLGQHPAVCQYLRKPLSPGSPVCAFALVE</sequence>
<keyword evidence="1" id="KW-0732">Signal</keyword>
<organism evidence="2 3">
    <name type="scientific">Rozella allomycis (strain CSF55)</name>
    <dbReference type="NCBI Taxonomy" id="988480"/>
    <lineage>
        <taxon>Eukaryota</taxon>
        <taxon>Fungi</taxon>
        <taxon>Fungi incertae sedis</taxon>
        <taxon>Cryptomycota</taxon>
        <taxon>Cryptomycota incertae sedis</taxon>
        <taxon>Rozella</taxon>
    </lineage>
</organism>
<name>A0A075B2P2_ROZAC</name>
<feature type="signal peptide" evidence="1">
    <location>
        <begin position="1"/>
        <end position="20"/>
    </location>
</feature>
<dbReference type="HOGENOM" id="CLU_1240738_0_0_1"/>
<dbReference type="EMBL" id="KE560849">
    <property type="protein sequence ID" value="EPZ35231.1"/>
    <property type="molecule type" value="Genomic_DNA"/>
</dbReference>
<feature type="chain" id="PRO_5001705854" evidence="1">
    <location>
        <begin position="21"/>
        <end position="223"/>
    </location>
</feature>
<evidence type="ECO:0000313" key="2">
    <source>
        <dbReference type="EMBL" id="EPZ35231.1"/>
    </source>
</evidence>
<gene>
    <name evidence="2" type="ORF">O9G_006008</name>
</gene>
<dbReference type="OrthoDB" id="310895at2759"/>
<feature type="non-terminal residue" evidence="2">
    <location>
        <position position="223"/>
    </location>
</feature>
<dbReference type="AlphaFoldDB" id="A0A075B2P2"/>
<reference evidence="2 3" key="1">
    <citation type="journal article" date="2013" name="Curr. Biol.">
        <title>Shared signatures of parasitism and phylogenomics unite Cryptomycota and microsporidia.</title>
        <authorList>
            <person name="James T.Y."/>
            <person name="Pelin A."/>
            <person name="Bonen L."/>
            <person name="Ahrendt S."/>
            <person name="Sain D."/>
            <person name="Corradi N."/>
            <person name="Stajich J.E."/>
        </authorList>
    </citation>
    <scope>NUCLEOTIDE SEQUENCE [LARGE SCALE GENOMIC DNA]</scope>
    <source>
        <strain evidence="2 3">CSF55</strain>
    </source>
</reference>
<proteinExistence type="predicted"/>
<accession>A0A075B2P2</accession>
<evidence type="ECO:0000256" key="1">
    <source>
        <dbReference type="SAM" id="SignalP"/>
    </source>
</evidence>
<protein>
    <submittedName>
        <fullName evidence="2">Uncharacterized protein</fullName>
    </submittedName>
</protein>